<dbReference type="Gene3D" id="1.10.287.690">
    <property type="entry name" value="Helix hairpin bin"/>
    <property type="match status" value="1"/>
</dbReference>
<dbReference type="SUPFAM" id="SSF56672">
    <property type="entry name" value="DNA/RNA polymerases"/>
    <property type="match status" value="1"/>
</dbReference>
<feature type="domain" description="DNA-directed DNA polymerase family B multifunctional" evidence="14">
    <location>
        <begin position="799"/>
        <end position="1233"/>
    </location>
</feature>
<organism evidence="18 19">
    <name type="scientific">Polyplax serrata</name>
    <name type="common">Common mouse louse</name>
    <dbReference type="NCBI Taxonomy" id="468196"/>
    <lineage>
        <taxon>Eukaryota</taxon>
        <taxon>Metazoa</taxon>
        <taxon>Ecdysozoa</taxon>
        <taxon>Arthropoda</taxon>
        <taxon>Hexapoda</taxon>
        <taxon>Insecta</taxon>
        <taxon>Pterygota</taxon>
        <taxon>Neoptera</taxon>
        <taxon>Paraneoptera</taxon>
        <taxon>Psocodea</taxon>
        <taxon>Troctomorpha</taxon>
        <taxon>Phthiraptera</taxon>
        <taxon>Anoplura</taxon>
        <taxon>Polyplacidae</taxon>
        <taxon>Polyplax</taxon>
    </lineage>
</organism>
<keyword evidence="11" id="KW-0539">Nucleus</keyword>
<feature type="domain" description="Zinc finger DNA-directed DNA polymerase family B alpha" evidence="16">
    <location>
        <begin position="1277"/>
        <end position="1448"/>
    </location>
</feature>
<keyword evidence="4 12" id="KW-0548">Nucleotidyltransferase</keyword>
<protein>
    <recommendedName>
        <fullName evidence="12">DNA polymerase</fullName>
        <ecNumber evidence="12">2.7.7.7</ecNumber>
    </recommendedName>
</protein>
<evidence type="ECO:0000256" key="7">
    <source>
        <dbReference type="ARBA" id="ARBA00022771"/>
    </source>
</evidence>
<evidence type="ECO:0000256" key="11">
    <source>
        <dbReference type="ARBA" id="ARBA00023242"/>
    </source>
</evidence>
<dbReference type="InterPro" id="IPR038256">
    <property type="entry name" value="Pol_alpha_znc_sf"/>
</dbReference>
<dbReference type="CDD" id="cd05776">
    <property type="entry name" value="DNA_polB_alpha_exo"/>
    <property type="match status" value="1"/>
</dbReference>
<keyword evidence="8" id="KW-0862">Zinc</keyword>
<dbReference type="InterPro" id="IPR006172">
    <property type="entry name" value="DNA-dir_DNA_pol_B"/>
</dbReference>
<dbReference type="SMART" id="SM00486">
    <property type="entry name" value="POLBc"/>
    <property type="match status" value="1"/>
</dbReference>
<evidence type="ECO:0000259" key="16">
    <source>
        <dbReference type="Pfam" id="PF08996"/>
    </source>
</evidence>
<dbReference type="Gene3D" id="3.30.70.2820">
    <property type="match status" value="1"/>
</dbReference>
<dbReference type="InterPro" id="IPR017964">
    <property type="entry name" value="DNA-dir_DNA_pol_B_CS"/>
</dbReference>
<dbReference type="Gene3D" id="1.10.132.60">
    <property type="entry name" value="DNA polymerase family B, C-terminal domain"/>
    <property type="match status" value="1"/>
</dbReference>
<evidence type="ECO:0000256" key="8">
    <source>
        <dbReference type="ARBA" id="ARBA00022833"/>
    </source>
</evidence>
<evidence type="ECO:0000256" key="9">
    <source>
        <dbReference type="ARBA" id="ARBA00022932"/>
    </source>
</evidence>
<dbReference type="Pfam" id="PF00136">
    <property type="entry name" value="DNA_pol_B"/>
    <property type="match status" value="1"/>
</dbReference>
<keyword evidence="7" id="KW-0863">Zinc-finger</keyword>
<dbReference type="Gene3D" id="1.10.3200.20">
    <property type="entry name" value="DNA Polymerase alpha, zinc finger"/>
    <property type="match status" value="1"/>
</dbReference>
<comment type="similarity">
    <text evidence="2 12">Belongs to the DNA polymerase type-B family.</text>
</comment>
<dbReference type="InterPro" id="IPR036397">
    <property type="entry name" value="RNaseH_sf"/>
</dbReference>
<keyword evidence="3 12" id="KW-0808">Transferase</keyword>
<dbReference type="InterPro" id="IPR023211">
    <property type="entry name" value="DNA_pol_palm_dom_sf"/>
</dbReference>
<dbReference type="InterPro" id="IPR024647">
    <property type="entry name" value="DNA_pol_a_cat_su_N"/>
</dbReference>
<evidence type="ECO:0000313" key="18">
    <source>
        <dbReference type="EMBL" id="KAK6641653.1"/>
    </source>
</evidence>
<dbReference type="Gene3D" id="3.30.420.10">
    <property type="entry name" value="Ribonuclease H-like superfamily/Ribonuclease H"/>
    <property type="match status" value="1"/>
</dbReference>
<dbReference type="InterPro" id="IPR042087">
    <property type="entry name" value="DNA_pol_B_thumb"/>
</dbReference>
<dbReference type="EC" id="2.7.7.7" evidence="12"/>
<dbReference type="NCBIfam" id="TIGR00592">
    <property type="entry name" value="pol2"/>
    <property type="match status" value="1"/>
</dbReference>
<evidence type="ECO:0000256" key="10">
    <source>
        <dbReference type="ARBA" id="ARBA00023125"/>
    </source>
</evidence>
<accession>A0ABR1BDZ4</accession>
<sequence>MDECTSIGSRAKRQKIDKTGRSAALERLKSLKGNKNKYNVGDVENVFDYVDEKEYSKRVLKRQDEDWLENPGDGYFEDGREIFDDDDDDGDYEKALDTSKVRSHHKKKNISSKSNHSSKNILQMVANMPGKKKKIESNVDILTLLEESEAENKGSPQSTKKSEALSSKEYLKMLSSNVGLKTSSNSVLIKPSKYATSKSTTTEIMNDSIDSELSQGISSLEKTLLSEPAIESQNSDSQSHNLNKMNISSNTFEEDLDFTESMVDEVKPSASLPSSKDTTETSKTNGQINSIFTDQGNLATGKNEEPHVISSFEDQEDFSAIAEELLSDGWGTEAQNENISLPNMCIDKSDLPLTTNKNGESVFRFYWWDSYEDPVKQPGVVYLFGKVYYDKKKVYLSCCVAVENIHRRVFLLPREKRLNLSSNEVTDVPVTLLDVYQEFNDKVATPNKIMNFKSRKTTLKYAFDLVDVPLESEYLEVKYPASYSKLSQDLSGETFSRVFGTNSSSLELLLLDRKIKGPCWLEVKNPQNSKMPMSWCKLETRCVQLEDLVLSETISPPPPLVLMAINIRSIVNNNMDNEVIMIGVLVHNQYRIDKPSPNPPFNYHFCTITRSPNMFWPKNAEEFLSKYRKTEVVVHQAEKSLLNHFLTKLFTIDPDVIIGHDLFGFTLDTLIHRIQHLKIPNWSRIGRLRRAVFPQFKGKQADKSITCGRLICDVVTSARELIRARSYDLTTLCKQILGVEKNTGQDLSSEEIKERFEKSWTLQQLIGATMDDTNYILRIIYEMNALPLSLQITKIAGNVMSKTLLGGRSERNEFLLLHAFSEKNYLLPDKSLFKKPEGNFEDMNDMPKAGKKKPQYAGGLVLDPKKGFYDKLILLMDFNSLYPSIIQEYNICFTTVARSQDEDESPDCPAENLPLGILPIEIQKLVETRREVKQLMKAPNLSPEIYMQHNIRQMALKLTANSMYGCLGFSHSRFYAKPLAALVTGKGREILLSTKSIVEKMNYEVIYGDTDSIMINTNCTNYDEVFVIGNKIKEEINKLYKYVELEVDGVFKYMLLLKKKKYAAVVLSKKSNGELTLTKEYKGLDIVRRDWCQLAAEIGRNVLNQILSDLNPEDRITNIKEHLERIADDLKNGKVPTSLLAITKQLTKNPSDYSDVKSLPHLQVALRMNSKGGKKLRAGSTVSYVICDNGTNLPAVQRAYHVDELKANSQLLVDVRYYLTQQIHPVVSRLCEPVDGIDAAFVAECLGLDPSSYRKAVLKSEKENNDNSREDEYMLFNDMEAFKRCEPFSFVCKKENCGTTNYMDGPLRNTVVGLSKCRNPACEASPLEFLNYIINELTVKMRKHIGRFYQNWLVCEDPACTNRTQRVPMKFSNSFPICTLCGKGAMYREFSSSDLYYQIKFYKYIFSLDKSDTDVPSELKDAYKVLHERVADVLKECGYNSLDLGKLFGKRLKKRKTDKNLQNSFLGFKL</sequence>
<dbReference type="InterPro" id="IPR045846">
    <property type="entry name" value="POLBc_alpha"/>
</dbReference>
<feature type="region of interest" description="Disordered" evidence="13">
    <location>
        <begin position="68"/>
        <end position="117"/>
    </location>
</feature>
<evidence type="ECO:0000256" key="3">
    <source>
        <dbReference type="ARBA" id="ARBA00022679"/>
    </source>
</evidence>
<dbReference type="InterPro" id="IPR043502">
    <property type="entry name" value="DNA/RNA_pol_sf"/>
</dbReference>
<comment type="caution">
    <text evidence="18">The sequence shown here is derived from an EMBL/GenBank/DDBJ whole genome shotgun (WGS) entry which is preliminary data.</text>
</comment>
<feature type="region of interest" description="Disordered" evidence="13">
    <location>
        <begin position="264"/>
        <end position="288"/>
    </location>
</feature>
<dbReference type="InterPro" id="IPR006134">
    <property type="entry name" value="DNA-dir_DNA_pol_B_multi_dom"/>
</dbReference>
<dbReference type="Gene3D" id="2.40.50.730">
    <property type="match status" value="1"/>
</dbReference>
<keyword evidence="19" id="KW-1185">Reference proteome</keyword>
<dbReference type="PROSITE" id="PS00116">
    <property type="entry name" value="DNA_POLYMERASE_B"/>
    <property type="match status" value="1"/>
</dbReference>
<dbReference type="SUPFAM" id="SSF90234">
    <property type="entry name" value="Zinc finger domain of DNA polymerase-alpha"/>
    <property type="match status" value="1"/>
</dbReference>
<dbReference type="InterPro" id="IPR006133">
    <property type="entry name" value="DNA-dir_DNA_pol_B_exonuc"/>
</dbReference>
<dbReference type="PANTHER" id="PTHR45861:SF1">
    <property type="entry name" value="DNA POLYMERASE ALPHA CATALYTIC SUBUNIT"/>
    <property type="match status" value="1"/>
</dbReference>
<comment type="catalytic activity">
    <reaction evidence="12">
        <text>DNA(n) + a 2'-deoxyribonucleoside 5'-triphosphate = DNA(n+1) + diphosphate</text>
        <dbReference type="Rhea" id="RHEA:22508"/>
        <dbReference type="Rhea" id="RHEA-COMP:17339"/>
        <dbReference type="Rhea" id="RHEA-COMP:17340"/>
        <dbReference type="ChEBI" id="CHEBI:33019"/>
        <dbReference type="ChEBI" id="CHEBI:61560"/>
        <dbReference type="ChEBI" id="CHEBI:173112"/>
        <dbReference type="EC" id="2.7.7.7"/>
    </reaction>
</comment>
<name>A0ABR1BDZ4_POLSC</name>
<reference evidence="18 19" key="1">
    <citation type="submission" date="2023-09" db="EMBL/GenBank/DDBJ databases">
        <title>Genomes of two closely related lineages of the louse Polyplax serrata with different host specificities.</title>
        <authorList>
            <person name="Martinu J."/>
            <person name="Tarabai H."/>
            <person name="Stefka J."/>
            <person name="Hypsa V."/>
        </authorList>
    </citation>
    <scope>NUCLEOTIDE SEQUENCE [LARGE SCALE GENOMIC DNA]</scope>
    <source>
        <strain evidence="18">98ZLc_SE</strain>
    </source>
</reference>
<feature type="compositionally biased region" description="Basic residues" evidence="13">
    <location>
        <begin position="101"/>
        <end position="110"/>
    </location>
</feature>
<proteinExistence type="inferred from homology"/>
<evidence type="ECO:0000313" key="19">
    <source>
        <dbReference type="Proteomes" id="UP001359485"/>
    </source>
</evidence>
<keyword evidence="10 12" id="KW-0238">DNA-binding</keyword>
<evidence type="ECO:0000256" key="1">
    <source>
        <dbReference type="ARBA" id="ARBA00004123"/>
    </source>
</evidence>
<feature type="domain" description="DNA polymerase alpha catalytic subunit N-terminal" evidence="17">
    <location>
        <begin position="25"/>
        <end position="84"/>
    </location>
</feature>
<dbReference type="CDD" id="cd05532">
    <property type="entry name" value="POLBc_alpha"/>
    <property type="match status" value="1"/>
</dbReference>
<evidence type="ECO:0000256" key="2">
    <source>
        <dbReference type="ARBA" id="ARBA00005755"/>
    </source>
</evidence>
<evidence type="ECO:0000256" key="12">
    <source>
        <dbReference type="RuleBase" id="RU000442"/>
    </source>
</evidence>
<dbReference type="Pfam" id="PF08996">
    <property type="entry name" value="zf-DNA_Pol"/>
    <property type="match status" value="1"/>
</dbReference>
<feature type="domain" description="DNA-directed DNA polymerase family B exonuclease" evidence="15">
    <location>
        <begin position="497"/>
        <end position="731"/>
    </location>
</feature>
<dbReference type="PANTHER" id="PTHR45861">
    <property type="entry name" value="DNA POLYMERASE ALPHA CATALYTIC SUBUNIT"/>
    <property type="match status" value="1"/>
</dbReference>
<gene>
    <name evidence="18" type="ORF">RUM44_013368</name>
</gene>
<keyword evidence="6" id="KW-0479">Metal-binding</keyword>
<evidence type="ECO:0000259" key="17">
    <source>
        <dbReference type="Pfam" id="PF12254"/>
    </source>
</evidence>
<dbReference type="InterPro" id="IPR015088">
    <property type="entry name" value="Znf_DNA-dir_DNA_pol_B_alpha"/>
</dbReference>
<dbReference type="PRINTS" id="PR00106">
    <property type="entry name" value="DNAPOLB"/>
</dbReference>
<keyword evidence="5 12" id="KW-0235">DNA replication</keyword>
<dbReference type="InterPro" id="IPR012337">
    <property type="entry name" value="RNaseH-like_sf"/>
</dbReference>
<dbReference type="Pfam" id="PF12254">
    <property type="entry name" value="DNA_pol_alpha_N"/>
    <property type="match status" value="1"/>
</dbReference>
<dbReference type="SUPFAM" id="SSF53098">
    <property type="entry name" value="Ribonuclease H-like"/>
    <property type="match status" value="1"/>
</dbReference>
<dbReference type="Pfam" id="PF03104">
    <property type="entry name" value="DNA_pol_B_exo1"/>
    <property type="match status" value="1"/>
</dbReference>
<evidence type="ECO:0000259" key="14">
    <source>
        <dbReference type="Pfam" id="PF00136"/>
    </source>
</evidence>
<feature type="compositionally biased region" description="Polar residues" evidence="13">
    <location>
        <begin position="271"/>
        <end position="288"/>
    </location>
</feature>
<evidence type="ECO:0000256" key="5">
    <source>
        <dbReference type="ARBA" id="ARBA00022705"/>
    </source>
</evidence>
<comment type="subcellular location">
    <subcellularLocation>
        <location evidence="1">Nucleus</location>
    </subcellularLocation>
</comment>
<dbReference type="Gene3D" id="6.10.10.100">
    <property type="match status" value="1"/>
</dbReference>
<dbReference type="Gene3D" id="3.90.1600.10">
    <property type="entry name" value="Palm domain of DNA polymerase"/>
    <property type="match status" value="1"/>
</dbReference>
<dbReference type="EMBL" id="JAWJWF010000001">
    <property type="protein sequence ID" value="KAK6641653.1"/>
    <property type="molecule type" value="Genomic_DNA"/>
</dbReference>
<keyword evidence="9 12" id="KW-0239">DNA-directed DNA polymerase</keyword>
<evidence type="ECO:0000256" key="13">
    <source>
        <dbReference type="SAM" id="MobiDB-lite"/>
    </source>
</evidence>
<evidence type="ECO:0000256" key="4">
    <source>
        <dbReference type="ARBA" id="ARBA00022695"/>
    </source>
</evidence>
<evidence type="ECO:0000259" key="15">
    <source>
        <dbReference type="Pfam" id="PF03104"/>
    </source>
</evidence>
<dbReference type="Proteomes" id="UP001359485">
    <property type="component" value="Unassembled WGS sequence"/>
</dbReference>
<evidence type="ECO:0000256" key="6">
    <source>
        <dbReference type="ARBA" id="ARBA00022723"/>
    </source>
</evidence>